<name>A0A7H1DSI9_9AGAM</name>
<protein>
    <submittedName>
        <fullName evidence="2">Uncharacterized protein</fullName>
    </submittedName>
</protein>
<keyword evidence="2" id="KW-0496">Mitochondrion</keyword>
<feature type="transmembrane region" description="Helical" evidence="1">
    <location>
        <begin position="20"/>
        <end position="46"/>
    </location>
</feature>
<dbReference type="EMBL" id="MT227806">
    <property type="protein sequence ID" value="QNS39947.1"/>
    <property type="molecule type" value="Genomic_DNA"/>
</dbReference>
<dbReference type="AlphaFoldDB" id="A0A7H1DSI9"/>
<dbReference type="RefSeq" id="YP_009936105.1">
    <property type="nucleotide sequence ID" value="NC_050862.1"/>
</dbReference>
<keyword evidence="1" id="KW-1133">Transmembrane helix</keyword>
<proteinExistence type="predicted"/>
<keyword evidence="1" id="KW-0472">Membrane</keyword>
<evidence type="ECO:0000313" key="2">
    <source>
        <dbReference type="EMBL" id="QNS39947.1"/>
    </source>
</evidence>
<evidence type="ECO:0000256" key="1">
    <source>
        <dbReference type="SAM" id="Phobius"/>
    </source>
</evidence>
<reference evidence="2" key="1">
    <citation type="submission" date="2020-03" db="EMBL/GenBank/DDBJ databases">
        <authorList>
            <person name="Song T."/>
            <person name="Xu F."/>
        </authorList>
    </citation>
    <scope>NUCLEOTIDE SEQUENCE</scope>
    <source>
        <strain evidence="2">Zhehuang-1</strain>
    </source>
</reference>
<accession>A0A7H1DSI9</accession>
<dbReference type="GeneID" id="59433100"/>
<geneLocation type="mitochondrion" evidence="2"/>
<sequence length="126" mass="14972">MQHLGFLFKPVSVSGYLDDLIGQQIAIEFILLFTSFFMFLLFLAYITNNLLFFNKDYIINKLGKINKFILLYLRYQVFCIRVSLFYLPIFMFLGFFVLIRGLYFLITHQIPYESLGIDLHTLVKSR</sequence>
<organism evidence="2">
    <name type="scientific">Sanghuangporus vaninii</name>
    <dbReference type="NCBI Taxonomy" id="175686"/>
    <lineage>
        <taxon>Eukaryota</taxon>
        <taxon>Fungi</taxon>
        <taxon>Dikarya</taxon>
        <taxon>Basidiomycota</taxon>
        <taxon>Agaricomycotina</taxon>
        <taxon>Agaricomycetes</taxon>
        <taxon>Hymenochaetales</taxon>
        <taxon>Hymenochaetaceae</taxon>
        <taxon>Sanghuangporus</taxon>
    </lineage>
</organism>
<feature type="transmembrane region" description="Helical" evidence="1">
    <location>
        <begin position="84"/>
        <end position="106"/>
    </location>
</feature>
<keyword evidence="1" id="KW-0812">Transmembrane</keyword>